<dbReference type="EMBL" id="KV918787">
    <property type="protein sequence ID" value="OSX79675.1"/>
    <property type="molecule type" value="Genomic_DNA"/>
</dbReference>
<organism evidence="2 3">
    <name type="scientific">Porphyra umbilicalis</name>
    <name type="common">Purple laver</name>
    <name type="synonym">Red alga</name>
    <dbReference type="NCBI Taxonomy" id="2786"/>
    <lineage>
        <taxon>Eukaryota</taxon>
        <taxon>Rhodophyta</taxon>
        <taxon>Bangiophyceae</taxon>
        <taxon>Bangiales</taxon>
        <taxon>Bangiaceae</taxon>
        <taxon>Porphyra</taxon>
    </lineage>
</organism>
<name>A0A1X6PFZ3_PORUM</name>
<sequence>MGDGGKWVYDPASIERAAAAAGRGCVVYSVGSGARFSFEAAVHAALPGCAIHTFDHTIGDRRRGRATALPRYIHFHPWGLAAEDVGGTPLRGLASVRRELGHDAATGGVSLELLKVDVEGSEFESLLPWLRTGALDGVRQLLLEVHEPQRDDHYATARRIFAELDAAGWVITHKEPNLLTGGKLVEYAFLKLEWDVKGETS</sequence>
<accession>A0A1X6PFZ3</accession>
<protein>
    <recommendedName>
        <fullName evidence="1">Methyltransferase domain-containing protein</fullName>
    </recommendedName>
</protein>
<proteinExistence type="predicted"/>
<dbReference type="InterPro" id="IPR026913">
    <property type="entry name" value="METTL24"/>
</dbReference>
<dbReference type="PANTHER" id="PTHR32026">
    <property type="entry name" value="METHYLTRANSFERASE-LIKE PROTEIN 24"/>
    <property type="match status" value="1"/>
</dbReference>
<evidence type="ECO:0000259" key="1">
    <source>
        <dbReference type="Pfam" id="PF13383"/>
    </source>
</evidence>
<dbReference type="InterPro" id="IPR025714">
    <property type="entry name" value="Methyltranfer_dom"/>
</dbReference>
<keyword evidence="3" id="KW-1185">Reference proteome</keyword>
<feature type="domain" description="Methyltransferase" evidence="1">
    <location>
        <begin position="2"/>
        <end position="191"/>
    </location>
</feature>
<dbReference type="OrthoDB" id="2555at2759"/>
<gene>
    <name evidence="2" type="ORF">BU14_0072s0033</name>
</gene>
<evidence type="ECO:0000313" key="3">
    <source>
        <dbReference type="Proteomes" id="UP000218209"/>
    </source>
</evidence>
<evidence type="ECO:0000313" key="2">
    <source>
        <dbReference type="EMBL" id="OSX79675.1"/>
    </source>
</evidence>
<dbReference type="Proteomes" id="UP000218209">
    <property type="component" value="Unassembled WGS sequence"/>
</dbReference>
<dbReference type="Pfam" id="PF13383">
    <property type="entry name" value="Methyltransf_22"/>
    <property type="match status" value="1"/>
</dbReference>
<dbReference type="AlphaFoldDB" id="A0A1X6PFZ3"/>
<dbReference type="PANTHER" id="PTHR32026:SF27">
    <property type="entry name" value="METHYLTRANSFERASE FKBM DOMAIN-CONTAINING PROTEIN-RELATED"/>
    <property type="match status" value="1"/>
</dbReference>
<reference evidence="2 3" key="1">
    <citation type="submission" date="2017-03" db="EMBL/GenBank/DDBJ databases">
        <title>WGS assembly of Porphyra umbilicalis.</title>
        <authorList>
            <person name="Brawley S.H."/>
            <person name="Blouin N.A."/>
            <person name="Ficko-Blean E."/>
            <person name="Wheeler G.L."/>
            <person name="Lohr M."/>
            <person name="Goodson H.V."/>
            <person name="Jenkins J.W."/>
            <person name="Blaby-Haas C.E."/>
            <person name="Helliwell K.E."/>
            <person name="Chan C."/>
            <person name="Marriage T."/>
            <person name="Bhattacharya D."/>
            <person name="Klein A.S."/>
            <person name="Badis Y."/>
            <person name="Brodie J."/>
            <person name="Cao Y."/>
            <person name="Collen J."/>
            <person name="Dittami S.M."/>
            <person name="Gachon C.M."/>
            <person name="Green B.R."/>
            <person name="Karpowicz S."/>
            <person name="Kim J.W."/>
            <person name="Kudahl U."/>
            <person name="Lin S."/>
            <person name="Michel G."/>
            <person name="Mittag M."/>
            <person name="Olson B.J."/>
            <person name="Pangilinan J."/>
            <person name="Peng Y."/>
            <person name="Qiu H."/>
            <person name="Shu S."/>
            <person name="Singer J.T."/>
            <person name="Smith A.G."/>
            <person name="Sprecher B.N."/>
            <person name="Wagner V."/>
            <person name="Wang W."/>
            <person name="Wang Z.-Y."/>
            <person name="Yan J."/>
            <person name="Yarish C."/>
            <person name="Zoeuner-Riek S."/>
            <person name="Zhuang Y."/>
            <person name="Zou Y."/>
            <person name="Lindquist E.A."/>
            <person name="Grimwood J."/>
            <person name="Barry K."/>
            <person name="Rokhsar D.S."/>
            <person name="Schmutz J."/>
            <person name="Stiller J.W."/>
            <person name="Grossman A.R."/>
            <person name="Prochnik S.E."/>
        </authorList>
    </citation>
    <scope>NUCLEOTIDE SEQUENCE [LARGE SCALE GENOMIC DNA]</scope>
    <source>
        <strain evidence="2">4086291</strain>
    </source>
</reference>